<dbReference type="OrthoDB" id="201621at2759"/>
<dbReference type="AlphaFoldDB" id="A0A9N9FGY3"/>
<comment type="pathway">
    <text evidence="2">Protein modification; protein lipoylation via exogenous pathway; protein N(6)-(lipoyl)lysine from lipoate: step 2/2.</text>
</comment>
<evidence type="ECO:0000256" key="5">
    <source>
        <dbReference type="ARBA" id="ARBA00012367"/>
    </source>
</evidence>
<evidence type="ECO:0000256" key="9">
    <source>
        <dbReference type="ARBA" id="ARBA00022840"/>
    </source>
</evidence>
<comment type="similarity">
    <text evidence="4">Belongs to the LplA family.</text>
</comment>
<dbReference type="Gene3D" id="3.30.930.10">
    <property type="entry name" value="Bira Bifunctional Protein, Domain 2"/>
    <property type="match status" value="1"/>
</dbReference>
<keyword evidence="11" id="KW-1133">Transmembrane helix</keyword>
<reference evidence="13" key="1">
    <citation type="submission" date="2021-06" db="EMBL/GenBank/DDBJ databases">
        <authorList>
            <person name="Kallberg Y."/>
            <person name="Tangrot J."/>
            <person name="Rosling A."/>
        </authorList>
    </citation>
    <scope>NUCLEOTIDE SEQUENCE</scope>
    <source>
        <strain evidence="13">IA702</strain>
    </source>
</reference>
<evidence type="ECO:0000259" key="12">
    <source>
        <dbReference type="PROSITE" id="PS51733"/>
    </source>
</evidence>
<protein>
    <recommendedName>
        <fullName evidence="6">Putative lipoate-protein ligase A</fullName>
        <ecNumber evidence="5">6.3.1.20</ecNumber>
    </recommendedName>
</protein>
<evidence type="ECO:0000313" key="14">
    <source>
        <dbReference type="Proteomes" id="UP000789572"/>
    </source>
</evidence>
<evidence type="ECO:0000256" key="8">
    <source>
        <dbReference type="ARBA" id="ARBA00022741"/>
    </source>
</evidence>
<evidence type="ECO:0000256" key="2">
    <source>
        <dbReference type="ARBA" id="ARBA00005085"/>
    </source>
</evidence>
<evidence type="ECO:0000313" key="13">
    <source>
        <dbReference type="EMBL" id="CAG8535372.1"/>
    </source>
</evidence>
<feature type="domain" description="BPL/LPL catalytic" evidence="12">
    <location>
        <begin position="229"/>
        <end position="401"/>
    </location>
</feature>
<dbReference type="CDD" id="cd16443">
    <property type="entry name" value="LplA"/>
    <property type="match status" value="1"/>
</dbReference>
<proteinExistence type="inferred from homology"/>
<evidence type="ECO:0000256" key="10">
    <source>
        <dbReference type="ARBA" id="ARBA00048037"/>
    </source>
</evidence>
<dbReference type="Pfam" id="PF21948">
    <property type="entry name" value="LplA-B_cat"/>
    <property type="match status" value="1"/>
</dbReference>
<dbReference type="EC" id="6.3.1.20" evidence="5"/>
<evidence type="ECO:0000256" key="6">
    <source>
        <dbReference type="ARBA" id="ARBA00015925"/>
    </source>
</evidence>
<organism evidence="13 14">
    <name type="scientific">Paraglomus occultum</name>
    <dbReference type="NCBI Taxonomy" id="144539"/>
    <lineage>
        <taxon>Eukaryota</taxon>
        <taxon>Fungi</taxon>
        <taxon>Fungi incertae sedis</taxon>
        <taxon>Mucoromycota</taxon>
        <taxon>Glomeromycotina</taxon>
        <taxon>Glomeromycetes</taxon>
        <taxon>Paraglomerales</taxon>
        <taxon>Paraglomeraceae</taxon>
        <taxon>Paraglomus</taxon>
    </lineage>
</organism>
<feature type="transmembrane region" description="Helical" evidence="11">
    <location>
        <begin position="28"/>
        <end position="48"/>
    </location>
</feature>
<dbReference type="PANTHER" id="PTHR12561:SF3">
    <property type="entry name" value="LIPOYLTRANSFERASE 1, MITOCHONDRIAL"/>
    <property type="match status" value="1"/>
</dbReference>
<comment type="catalytic activity">
    <reaction evidence="10">
        <text>L-lysyl-[lipoyl-carrier protein] + (R)-lipoate + ATP = N(6)-[(R)-lipoyl]-L-lysyl-[lipoyl-carrier protein] + AMP + diphosphate + H(+)</text>
        <dbReference type="Rhea" id="RHEA:49288"/>
        <dbReference type="Rhea" id="RHEA-COMP:10500"/>
        <dbReference type="Rhea" id="RHEA-COMP:10502"/>
        <dbReference type="ChEBI" id="CHEBI:15378"/>
        <dbReference type="ChEBI" id="CHEBI:29969"/>
        <dbReference type="ChEBI" id="CHEBI:30616"/>
        <dbReference type="ChEBI" id="CHEBI:33019"/>
        <dbReference type="ChEBI" id="CHEBI:83088"/>
        <dbReference type="ChEBI" id="CHEBI:83099"/>
        <dbReference type="ChEBI" id="CHEBI:456215"/>
        <dbReference type="EC" id="6.3.1.20"/>
    </reaction>
</comment>
<dbReference type="GO" id="GO:0017118">
    <property type="term" value="F:lipoyltransferase activity"/>
    <property type="evidence" value="ECO:0007669"/>
    <property type="project" value="TreeGrafter"/>
</dbReference>
<comment type="function">
    <text evidence="1">Catalyzes both the ATP-dependent activation of exogenously supplied lipoate to lipoyl-AMP and the transfer of the activated lipoyl onto the lipoyl domains of lipoate-dependent enzymes.</text>
</comment>
<dbReference type="GO" id="GO:0009249">
    <property type="term" value="P:protein lipoylation"/>
    <property type="evidence" value="ECO:0007669"/>
    <property type="project" value="InterPro"/>
</dbReference>
<dbReference type="Gene3D" id="3.30.390.50">
    <property type="entry name" value="CO dehydrogenase flavoprotein, C-terminal domain"/>
    <property type="match status" value="1"/>
</dbReference>
<evidence type="ECO:0000256" key="11">
    <source>
        <dbReference type="SAM" id="Phobius"/>
    </source>
</evidence>
<dbReference type="PROSITE" id="PS51733">
    <property type="entry name" value="BPL_LPL_CATALYTIC"/>
    <property type="match status" value="1"/>
</dbReference>
<accession>A0A9N9FGY3</accession>
<evidence type="ECO:0000256" key="4">
    <source>
        <dbReference type="ARBA" id="ARBA00008242"/>
    </source>
</evidence>
<dbReference type="SUPFAM" id="SSF82649">
    <property type="entry name" value="SufE/NifU"/>
    <property type="match status" value="1"/>
</dbReference>
<evidence type="ECO:0000256" key="3">
    <source>
        <dbReference type="ARBA" id="ARBA00005124"/>
    </source>
</evidence>
<comment type="pathway">
    <text evidence="3">Protein modification; protein lipoylation via exogenous pathway; protein N(6)-(lipoyl)lysine from lipoate: step 1/2.</text>
</comment>
<dbReference type="PANTHER" id="PTHR12561">
    <property type="entry name" value="LIPOATE-PROTEIN LIGASE"/>
    <property type="match status" value="1"/>
</dbReference>
<keyword evidence="14" id="KW-1185">Reference proteome</keyword>
<sequence length="504" mass="57592">MSESTVNMRIGREIISGHSTKPGGEAKYAIILAILLAVFCSLAFIACASPTSWWKRNEGTLTLWFQFVNHVDPVKYKVPVDSDVGDIKRIIIPNRDDEQLADVLLLSRVHGRLNPSVYARDLVDEKFPYVVYIDTIESRRYIRYITHKRVPIQTKMPLCLKDNKGYISLAKILTHDFVEQDIINLQDFLCEVNIQHDWLSLTKFQTYISQITDPWTNLAIEEWLFRHSDPDSIILYLWRNEPCIVIGRNQNPWKECNTKVARALNIPIIRRKSGGGTVIHDLGNTNYSLITPRNMFARKTNAEIVTSALKKDGIPAHVTERSAFKLIHSRAYHHGTMLISSNLEMLKQCLKVSHKGILSTKGVKSVTSPVININKINPYMTHERFCNIVLKEFSGVYSSDKKTWDWTYGQTPEFTYEVEKSFDWARLKTLIKSSSGIIVSITISTDHTRHDNVIRAFEDALEGRAYSPESVQNCTVDIANEFVGETENMKVINDLGEWLADVVE</sequence>
<dbReference type="EMBL" id="CAJVPJ010000539">
    <property type="protein sequence ID" value="CAG8535372.1"/>
    <property type="molecule type" value="Genomic_DNA"/>
</dbReference>
<dbReference type="InterPro" id="IPR045864">
    <property type="entry name" value="aa-tRNA-synth_II/BPL/LPL"/>
</dbReference>
<dbReference type="GO" id="GO:0005524">
    <property type="term" value="F:ATP binding"/>
    <property type="evidence" value="ECO:0007669"/>
    <property type="project" value="UniProtKB-KW"/>
</dbReference>
<dbReference type="Proteomes" id="UP000789572">
    <property type="component" value="Unassembled WGS sequence"/>
</dbReference>
<comment type="caution">
    <text evidence="13">The sequence shown here is derived from an EMBL/GenBank/DDBJ whole genome shotgun (WGS) entry which is preliminary data.</text>
</comment>
<evidence type="ECO:0000256" key="1">
    <source>
        <dbReference type="ARBA" id="ARBA00003253"/>
    </source>
</evidence>
<keyword evidence="9" id="KW-0067">ATP-binding</keyword>
<evidence type="ECO:0000256" key="7">
    <source>
        <dbReference type="ARBA" id="ARBA00022598"/>
    </source>
</evidence>
<dbReference type="GO" id="GO:0005739">
    <property type="term" value="C:mitochondrion"/>
    <property type="evidence" value="ECO:0007669"/>
    <property type="project" value="TreeGrafter"/>
</dbReference>
<dbReference type="GO" id="GO:0016979">
    <property type="term" value="F:lipoate-protein ligase activity"/>
    <property type="evidence" value="ECO:0007669"/>
    <property type="project" value="UniProtKB-EC"/>
</dbReference>
<dbReference type="InterPro" id="IPR004562">
    <property type="entry name" value="LipoylTrfase_LipoateP_Ligase"/>
</dbReference>
<keyword evidence="8" id="KW-0547">Nucleotide-binding</keyword>
<dbReference type="Pfam" id="PF10437">
    <property type="entry name" value="Lip_prot_lig_C"/>
    <property type="match status" value="1"/>
</dbReference>
<keyword evidence="11" id="KW-0812">Transmembrane</keyword>
<name>A0A9N9FGY3_9GLOM</name>
<keyword evidence="11" id="KW-0472">Membrane</keyword>
<dbReference type="InterPro" id="IPR019491">
    <property type="entry name" value="Lipoate_protein_ligase_C"/>
</dbReference>
<dbReference type="SUPFAM" id="SSF55681">
    <property type="entry name" value="Class II aaRS and biotin synthetases"/>
    <property type="match status" value="1"/>
</dbReference>
<keyword evidence="7" id="KW-0436">Ligase</keyword>
<dbReference type="InterPro" id="IPR004143">
    <property type="entry name" value="BPL_LPL_catalytic"/>
</dbReference>
<gene>
    <name evidence="13" type="ORF">POCULU_LOCUS4264</name>
</gene>